<keyword evidence="1" id="KW-0812">Transmembrane</keyword>
<sequence>MNFLSISYNSSYPLQTLANLTLSNVVRETTTPEDKDCAKHLQGSDYVLAKLFGKSCASSSIPMGIGTGAVIFIIAIIVVHHFMKREKKKEALLDAEQSRKPAVPIPADCISLIYAEENSNHNSEQPTSLKIFSAPITLHLLTTLVLNFEKSKYV</sequence>
<keyword evidence="1" id="KW-0472">Membrane</keyword>
<evidence type="ECO:0000256" key="1">
    <source>
        <dbReference type="SAM" id="Phobius"/>
    </source>
</evidence>
<feature type="transmembrane region" description="Helical" evidence="1">
    <location>
        <begin position="61"/>
        <end position="83"/>
    </location>
</feature>
<dbReference type="AlphaFoldDB" id="A0A7J7KK57"/>
<keyword evidence="3" id="KW-1185">Reference proteome</keyword>
<comment type="caution">
    <text evidence="2">The sequence shown here is derived from an EMBL/GenBank/DDBJ whole genome shotgun (WGS) entry which is preliminary data.</text>
</comment>
<protein>
    <submittedName>
        <fullName evidence="2">Uncharacterized protein</fullName>
    </submittedName>
</protein>
<dbReference type="Proteomes" id="UP000593567">
    <property type="component" value="Unassembled WGS sequence"/>
</dbReference>
<proteinExistence type="predicted"/>
<accession>A0A7J7KK57</accession>
<organism evidence="2 3">
    <name type="scientific">Bugula neritina</name>
    <name type="common">Brown bryozoan</name>
    <name type="synonym">Sertularia neritina</name>
    <dbReference type="NCBI Taxonomy" id="10212"/>
    <lineage>
        <taxon>Eukaryota</taxon>
        <taxon>Metazoa</taxon>
        <taxon>Spiralia</taxon>
        <taxon>Lophotrochozoa</taxon>
        <taxon>Bryozoa</taxon>
        <taxon>Gymnolaemata</taxon>
        <taxon>Cheilostomatida</taxon>
        <taxon>Flustrina</taxon>
        <taxon>Buguloidea</taxon>
        <taxon>Bugulidae</taxon>
        <taxon>Bugula</taxon>
    </lineage>
</organism>
<evidence type="ECO:0000313" key="3">
    <source>
        <dbReference type="Proteomes" id="UP000593567"/>
    </source>
</evidence>
<gene>
    <name evidence="2" type="ORF">EB796_003079</name>
</gene>
<name>A0A7J7KK57_BUGNE</name>
<reference evidence="2" key="1">
    <citation type="submission" date="2020-06" db="EMBL/GenBank/DDBJ databases">
        <title>Draft genome of Bugula neritina, a colonial animal packing powerful symbionts and potential medicines.</title>
        <authorList>
            <person name="Rayko M."/>
        </authorList>
    </citation>
    <scope>NUCLEOTIDE SEQUENCE [LARGE SCALE GENOMIC DNA]</scope>
    <source>
        <strain evidence="2">Kwan_BN1</strain>
    </source>
</reference>
<dbReference type="EMBL" id="VXIV02000390">
    <property type="protein sequence ID" value="KAF6038633.1"/>
    <property type="molecule type" value="Genomic_DNA"/>
</dbReference>
<keyword evidence="1" id="KW-1133">Transmembrane helix</keyword>
<evidence type="ECO:0000313" key="2">
    <source>
        <dbReference type="EMBL" id="KAF6038633.1"/>
    </source>
</evidence>